<reference evidence="1" key="1">
    <citation type="submission" date="2024-05" db="EMBL/GenBank/DDBJ databases">
        <title>Alkalihalobacillus sp. strain MEB203 novel alkaliphilic bacterium from Lonar Lake, India.</title>
        <authorList>
            <person name="Joshi A."/>
            <person name="Thite S."/>
            <person name="Mengade P."/>
        </authorList>
    </citation>
    <scope>NUCLEOTIDE SEQUENCE</scope>
    <source>
        <strain evidence="1">MEB 203</strain>
    </source>
</reference>
<keyword evidence="2" id="KW-1185">Reference proteome</keyword>
<dbReference type="Proteomes" id="UP001148125">
    <property type="component" value="Unassembled WGS sequence"/>
</dbReference>
<name>A0ABT5V8U9_9BACI</name>
<gene>
    <name evidence="1" type="ORF">N7Z68_00645</name>
</gene>
<protein>
    <submittedName>
        <fullName evidence="1">Uncharacterized protein</fullName>
    </submittedName>
</protein>
<organism evidence="1 2">
    <name type="scientific">Alkalihalobacterium chitinilyticum</name>
    <dbReference type="NCBI Taxonomy" id="2980103"/>
    <lineage>
        <taxon>Bacteria</taxon>
        <taxon>Bacillati</taxon>
        <taxon>Bacillota</taxon>
        <taxon>Bacilli</taxon>
        <taxon>Bacillales</taxon>
        <taxon>Bacillaceae</taxon>
        <taxon>Alkalihalobacterium</taxon>
    </lineage>
</organism>
<comment type="caution">
    <text evidence="1">The sequence shown here is derived from an EMBL/GenBank/DDBJ whole genome shotgun (WGS) entry which is preliminary data.</text>
</comment>
<dbReference type="RefSeq" id="WP_275116523.1">
    <property type="nucleotide sequence ID" value="NZ_JAOTPO010000001.1"/>
</dbReference>
<proteinExistence type="predicted"/>
<accession>A0ABT5V8U9</accession>
<evidence type="ECO:0000313" key="1">
    <source>
        <dbReference type="EMBL" id="MDE5411888.1"/>
    </source>
</evidence>
<sequence>MKNNQIQWPYAQLSTAEQFQLEKEWFSLSSPVRSNQAKKIRCSIRQTQFPSLLNRG</sequence>
<evidence type="ECO:0000313" key="2">
    <source>
        <dbReference type="Proteomes" id="UP001148125"/>
    </source>
</evidence>
<dbReference type="EMBL" id="JAOTPO010000001">
    <property type="protein sequence ID" value="MDE5411888.1"/>
    <property type="molecule type" value="Genomic_DNA"/>
</dbReference>